<dbReference type="AlphaFoldDB" id="A0A944MCE9"/>
<dbReference type="Gene3D" id="3.30.300.20">
    <property type="match status" value="1"/>
</dbReference>
<comment type="caution">
    <text evidence="3">The sequence shown here is derived from an EMBL/GenBank/DDBJ whole genome shotgun (WGS) entry which is preliminary data.</text>
</comment>
<dbReference type="Pfam" id="PF02033">
    <property type="entry name" value="RBFA"/>
    <property type="match status" value="1"/>
</dbReference>
<dbReference type="InterPro" id="IPR015946">
    <property type="entry name" value="KH_dom-like_a/b"/>
</dbReference>
<dbReference type="Proteomes" id="UP000770889">
    <property type="component" value="Unassembled WGS sequence"/>
</dbReference>
<accession>A0A944MCE9</accession>
<comment type="function">
    <text evidence="2">One of several proteins that assist in the late maturation steps of the functional core of the 30S ribosomal subunit. Associates with free 30S ribosomal subunits (but not with 30S subunits that are part of 70S ribosomes or polysomes). Required for efficient processing of 16S rRNA. May interact with the 5'-terminal helix region of 16S rRNA.</text>
</comment>
<dbReference type="InterPro" id="IPR020053">
    <property type="entry name" value="Ribosome-bd_factorA_CS"/>
</dbReference>
<comment type="subunit">
    <text evidence="2">Monomer. Binds 30S ribosomal subunits, but not 50S ribosomal subunits or 70S ribosomes.</text>
</comment>
<dbReference type="GO" id="GO:0030490">
    <property type="term" value="P:maturation of SSU-rRNA"/>
    <property type="evidence" value="ECO:0007669"/>
    <property type="project" value="UniProtKB-UniRule"/>
</dbReference>
<comment type="similarity">
    <text evidence="2">Belongs to the RbfA family.</text>
</comment>
<dbReference type="InterPro" id="IPR000238">
    <property type="entry name" value="RbfA"/>
</dbReference>
<dbReference type="HAMAP" id="MF_00003">
    <property type="entry name" value="RbfA"/>
    <property type="match status" value="1"/>
</dbReference>
<evidence type="ECO:0000313" key="3">
    <source>
        <dbReference type="EMBL" id="MBT2989348.1"/>
    </source>
</evidence>
<dbReference type="NCBIfam" id="TIGR00082">
    <property type="entry name" value="rbfA"/>
    <property type="match status" value="1"/>
</dbReference>
<dbReference type="PROSITE" id="PS01319">
    <property type="entry name" value="RBFA"/>
    <property type="match status" value="1"/>
</dbReference>
<reference evidence="3 4" key="1">
    <citation type="submission" date="2021-05" db="EMBL/GenBank/DDBJ databases">
        <title>Genetic and Functional Diversity in Clade A Lucinid endosymbionts from the Bahamas.</title>
        <authorList>
            <person name="Giani N.M."/>
            <person name="Engel A.S."/>
            <person name="Campbell B.J."/>
        </authorList>
    </citation>
    <scope>NUCLEOTIDE SEQUENCE [LARGE SCALE GENOMIC DNA]</scope>
    <source>
        <strain evidence="3">LUC16012Gg_MoonRockCtena</strain>
    </source>
</reference>
<keyword evidence="2" id="KW-0963">Cytoplasm</keyword>
<dbReference type="GO" id="GO:0005829">
    <property type="term" value="C:cytosol"/>
    <property type="evidence" value="ECO:0007669"/>
    <property type="project" value="TreeGrafter"/>
</dbReference>
<evidence type="ECO:0000256" key="1">
    <source>
        <dbReference type="ARBA" id="ARBA00022517"/>
    </source>
</evidence>
<dbReference type="GO" id="GO:0043024">
    <property type="term" value="F:ribosomal small subunit binding"/>
    <property type="evidence" value="ECO:0007669"/>
    <property type="project" value="TreeGrafter"/>
</dbReference>
<dbReference type="PANTHER" id="PTHR33515">
    <property type="entry name" value="RIBOSOME-BINDING FACTOR A, CHLOROPLASTIC-RELATED"/>
    <property type="match status" value="1"/>
</dbReference>
<evidence type="ECO:0000256" key="2">
    <source>
        <dbReference type="HAMAP-Rule" id="MF_00003"/>
    </source>
</evidence>
<dbReference type="EMBL" id="JAHHGM010000008">
    <property type="protein sequence ID" value="MBT2989348.1"/>
    <property type="molecule type" value="Genomic_DNA"/>
</dbReference>
<proteinExistence type="inferred from homology"/>
<keyword evidence="1 2" id="KW-0690">Ribosome biogenesis</keyword>
<dbReference type="SUPFAM" id="SSF89919">
    <property type="entry name" value="Ribosome-binding factor A, RbfA"/>
    <property type="match status" value="1"/>
</dbReference>
<protein>
    <recommendedName>
        <fullName evidence="2">Ribosome-binding factor A</fullName>
    </recommendedName>
</protein>
<dbReference type="InterPro" id="IPR023799">
    <property type="entry name" value="RbfA_dom_sf"/>
</dbReference>
<name>A0A944MCE9_9GAMM</name>
<gene>
    <name evidence="2 3" type="primary">rbfA</name>
    <name evidence="3" type="ORF">KME65_10320</name>
</gene>
<organism evidence="3 4">
    <name type="scientific">Candidatus Thiodiazotropha taylori</name>
    <dbReference type="NCBI Taxonomy" id="2792791"/>
    <lineage>
        <taxon>Bacteria</taxon>
        <taxon>Pseudomonadati</taxon>
        <taxon>Pseudomonadota</taxon>
        <taxon>Gammaproteobacteria</taxon>
        <taxon>Chromatiales</taxon>
        <taxon>Sedimenticolaceae</taxon>
        <taxon>Candidatus Thiodiazotropha</taxon>
    </lineage>
</organism>
<evidence type="ECO:0000313" key="4">
    <source>
        <dbReference type="Proteomes" id="UP000770889"/>
    </source>
</evidence>
<comment type="subcellular location">
    <subcellularLocation>
        <location evidence="2">Cytoplasm</location>
    </subcellularLocation>
</comment>
<dbReference type="PANTHER" id="PTHR33515:SF1">
    <property type="entry name" value="RIBOSOME-BINDING FACTOR A, CHLOROPLASTIC-RELATED"/>
    <property type="match status" value="1"/>
</dbReference>
<sequence>MSRDYQRTDRIGAELRRELADLIRDEVKDPAMGMVTIQEARVVRDLSQAKVFFTAMAASLSQQESVAQLNQMAGHLRWLLGRRMKLRSIPKLNFVYDTSVEQGEHLSNLIDHAVKENHTDPD</sequence>